<dbReference type="InterPro" id="IPR012308">
    <property type="entry name" value="DNA_ligase_ATP-dep_N"/>
</dbReference>
<dbReference type="SUPFAM" id="SSF56091">
    <property type="entry name" value="DNA ligase/mRNA capping enzyme, catalytic domain"/>
    <property type="match status" value="1"/>
</dbReference>
<dbReference type="GO" id="GO:0005739">
    <property type="term" value="C:mitochondrion"/>
    <property type="evidence" value="ECO:0007669"/>
    <property type="project" value="TreeGrafter"/>
</dbReference>
<sequence>MNHKKFYIQSSHGSSWWKLHPGNLSLPFLVLSVFICVYVLLFVDLSGGVCVCCCVWSIIKPSYVFSFLDDLLCCVYLCLNQLGPAYLGMELGVGETVLMKAVAQATGRQLDKIKAEAQEKGDLGLVAESSRSNQRMMFQPASLTAGGVFRKLKEIASMSGNSAMNKKIDIIKGLFVACRFSEARYIVRSLAGKLRIGLAEQSVLSALSQAVCLTPPGQGFPPAVIDAGKGMSAESRRPQQTPFRLLTPVLPPFTLFLPGVPLRPMLAHPTKGVGEVMKKFDEAAFTCEYKYDGERAQIHILESGEVRIFSRNQEDNTSKYPDIISRIPKVKKDSVVSCVLDTEAVAWDHEKKQIQPFQVLTTRKRKDVDASEIKVQVCVYAFDLLYLNGESLVRQPLCRRRALLRESFSEVEGEFVFARSIDSDNTDTIAEFLEQSVRDSCEGLMVKTLEKDATYEIAKRSHNWLKLKKDYLEGVGDTVDLCVIGAYLGKGKRTGTYGGFLLACYDEENEEFQSVCKVDLIINFSFYPDVWLDAVQVWEVKCADLSLSPVYKAAMGMVDPEKGISLRFPRFLRIRDDKKPEDATAAAQVH</sequence>
<dbReference type="SUPFAM" id="SSF50249">
    <property type="entry name" value="Nucleic acid-binding proteins"/>
    <property type="match status" value="1"/>
</dbReference>
<organism evidence="15 16">
    <name type="scientific">Oreochromis niloticus</name>
    <name type="common">Nile tilapia</name>
    <name type="synonym">Tilapia nilotica</name>
    <dbReference type="NCBI Taxonomy" id="8128"/>
    <lineage>
        <taxon>Eukaryota</taxon>
        <taxon>Metazoa</taxon>
        <taxon>Chordata</taxon>
        <taxon>Craniata</taxon>
        <taxon>Vertebrata</taxon>
        <taxon>Euteleostomi</taxon>
        <taxon>Actinopterygii</taxon>
        <taxon>Neopterygii</taxon>
        <taxon>Teleostei</taxon>
        <taxon>Neoteleostei</taxon>
        <taxon>Acanthomorphata</taxon>
        <taxon>Ovalentaria</taxon>
        <taxon>Cichlomorphae</taxon>
        <taxon>Cichliformes</taxon>
        <taxon>Cichlidae</taxon>
        <taxon>African cichlids</taxon>
        <taxon>Pseudocrenilabrinae</taxon>
        <taxon>Oreochromini</taxon>
        <taxon>Oreochromis</taxon>
    </lineage>
</organism>
<dbReference type="EC" id="6.5.1.1" evidence="11"/>
<dbReference type="PROSITE" id="PS00697">
    <property type="entry name" value="DNA_LIGASE_A1"/>
    <property type="match status" value="1"/>
</dbReference>
<keyword evidence="13" id="KW-0812">Transmembrane</keyword>
<dbReference type="GO" id="GO:0003910">
    <property type="term" value="F:DNA ligase (ATP) activity"/>
    <property type="evidence" value="ECO:0007669"/>
    <property type="project" value="UniProtKB-EC"/>
</dbReference>
<feature type="domain" description="ATP-dependent DNA ligase family profile" evidence="14">
    <location>
        <begin position="370"/>
        <end position="506"/>
    </location>
</feature>
<protein>
    <recommendedName>
        <fullName evidence="11">DNA ligase</fullName>
        <ecNumber evidence="11">6.5.1.1</ecNumber>
    </recommendedName>
</protein>
<name>A0A669BEK9_ORENI</name>
<evidence type="ECO:0000256" key="7">
    <source>
        <dbReference type="ARBA" id="ARBA00023172"/>
    </source>
</evidence>
<evidence type="ECO:0000313" key="15">
    <source>
        <dbReference type="Ensembl" id="ENSONIP00000032899.1"/>
    </source>
</evidence>
<dbReference type="AlphaFoldDB" id="A0A669BEK9"/>
<keyword evidence="5 11" id="KW-0227">DNA damage</keyword>
<dbReference type="InterPro" id="IPR050191">
    <property type="entry name" value="ATP-dep_DNA_ligase"/>
</dbReference>
<evidence type="ECO:0000256" key="8">
    <source>
        <dbReference type="ARBA" id="ARBA00023204"/>
    </source>
</evidence>
<evidence type="ECO:0000256" key="3">
    <source>
        <dbReference type="ARBA" id="ARBA00022618"/>
    </source>
</evidence>
<dbReference type="PROSITE" id="PS00333">
    <property type="entry name" value="DNA_LIGASE_A2"/>
    <property type="match status" value="1"/>
</dbReference>
<dbReference type="Gene3D" id="3.30.1490.70">
    <property type="match status" value="1"/>
</dbReference>
<dbReference type="Gene3D" id="3.30.470.30">
    <property type="entry name" value="DNA ligase/mRNA capping enzyme"/>
    <property type="match status" value="1"/>
</dbReference>
<dbReference type="PROSITE" id="PS50160">
    <property type="entry name" value="DNA_LIGASE_A3"/>
    <property type="match status" value="1"/>
</dbReference>
<dbReference type="SUPFAM" id="SSF117018">
    <property type="entry name" value="ATP-dependent DNA ligase DNA-binding domain"/>
    <property type="match status" value="1"/>
</dbReference>
<evidence type="ECO:0000313" key="16">
    <source>
        <dbReference type="Proteomes" id="UP000005207"/>
    </source>
</evidence>
<keyword evidence="4 11" id="KW-0547">Nucleotide-binding</keyword>
<dbReference type="CDD" id="cd07900">
    <property type="entry name" value="Adenylation_DNA_ligase_I_Euk"/>
    <property type="match status" value="1"/>
</dbReference>
<evidence type="ECO:0000256" key="6">
    <source>
        <dbReference type="ARBA" id="ARBA00022840"/>
    </source>
</evidence>
<evidence type="ECO:0000256" key="11">
    <source>
        <dbReference type="RuleBase" id="RU000617"/>
    </source>
</evidence>
<dbReference type="InterPro" id="IPR012310">
    <property type="entry name" value="DNA_ligase_ATP-dep_cent"/>
</dbReference>
<evidence type="ECO:0000256" key="13">
    <source>
        <dbReference type="SAM" id="Phobius"/>
    </source>
</evidence>
<dbReference type="CDD" id="cd07969">
    <property type="entry name" value="OBF_DNA_ligase_I"/>
    <property type="match status" value="1"/>
</dbReference>
<dbReference type="GO" id="GO:0006310">
    <property type="term" value="P:DNA recombination"/>
    <property type="evidence" value="ECO:0007669"/>
    <property type="project" value="UniProtKB-KW"/>
</dbReference>
<proteinExistence type="inferred from homology"/>
<dbReference type="InterPro" id="IPR000977">
    <property type="entry name" value="DNA_ligase_ATP-dep"/>
</dbReference>
<dbReference type="GO" id="GO:1903461">
    <property type="term" value="P:Okazaki fragment processing involved in mitotic DNA replication"/>
    <property type="evidence" value="ECO:0007669"/>
    <property type="project" value="TreeGrafter"/>
</dbReference>
<feature type="transmembrane region" description="Helical" evidence="13">
    <location>
        <begin position="21"/>
        <end position="43"/>
    </location>
</feature>
<dbReference type="PANTHER" id="PTHR45674:SF4">
    <property type="entry name" value="DNA LIGASE 1"/>
    <property type="match status" value="1"/>
</dbReference>
<dbReference type="Ensembl" id="ENSONIT00000073656.1">
    <property type="protein sequence ID" value="ENSONIP00000032899.1"/>
    <property type="gene ID" value="ENSONIG00000015098.2"/>
</dbReference>
<dbReference type="Gene3D" id="2.40.50.140">
    <property type="entry name" value="Nucleic acid-binding proteins"/>
    <property type="match status" value="2"/>
</dbReference>
<dbReference type="GO" id="GO:0005634">
    <property type="term" value="C:nucleus"/>
    <property type="evidence" value="ECO:0007669"/>
    <property type="project" value="TreeGrafter"/>
</dbReference>
<evidence type="ECO:0000259" key="14">
    <source>
        <dbReference type="PROSITE" id="PS50160"/>
    </source>
</evidence>
<reference evidence="15" key="3">
    <citation type="submission" date="2025-09" db="UniProtKB">
        <authorList>
            <consortium name="Ensembl"/>
        </authorList>
    </citation>
    <scope>IDENTIFICATION</scope>
</reference>
<keyword evidence="6 11" id="KW-0067">ATP-binding</keyword>
<evidence type="ECO:0000256" key="9">
    <source>
        <dbReference type="ARBA" id="ARBA00023306"/>
    </source>
</evidence>
<comment type="similarity">
    <text evidence="1 12">Belongs to the ATP-dependent DNA ligase family.</text>
</comment>
<keyword evidence="3" id="KW-0132">Cell division</keyword>
<evidence type="ECO:0000256" key="4">
    <source>
        <dbReference type="ARBA" id="ARBA00022741"/>
    </source>
</evidence>
<dbReference type="GO" id="GO:0051301">
    <property type="term" value="P:cell division"/>
    <property type="evidence" value="ECO:0007669"/>
    <property type="project" value="UniProtKB-KW"/>
</dbReference>
<dbReference type="PANTHER" id="PTHR45674">
    <property type="entry name" value="DNA LIGASE 1/3 FAMILY MEMBER"/>
    <property type="match status" value="1"/>
</dbReference>
<dbReference type="InterPro" id="IPR012340">
    <property type="entry name" value="NA-bd_OB-fold"/>
</dbReference>
<keyword evidence="7 11" id="KW-0233">DNA recombination</keyword>
<evidence type="ECO:0000256" key="2">
    <source>
        <dbReference type="ARBA" id="ARBA00022598"/>
    </source>
</evidence>
<dbReference type="FunFam" id="3.30.470.30:FF:000016">
    <property type="entry name" value="DNA ligase"/>
    <property type="match status" value="1"/>
</dbReference>
<evidence type="ECO:0000256" key="5">
    <source>
        <dbReference type="ARBA" id="ARBA00022763"/>
    </source>
</evidence>
<dbReference type="GO" id="GO:0071897">
    <property type="term" value="P:DNA biosynthetic process"/>
    <property type="evidence" value="ECO:0007669"/>
    <property type="project" value="InterPro"/>
</dbReference>
<dbReference type="GO" id="GO:0005524">
    <property type="term" value="F:ATP binding"/>
    <property type="evidence" value="ECO:0007669"/>
    <property type="project" value="UniProtKB-KW"/>
</dbReference>
<dbReference type="InterPro" id="IPR016059">
    <property type="entry name" value="DNA_ligase_ATP-dep_CS"/>
</dbReference>
<accession>A0A669BEK9</accession>
<reference evidence="15" key="2">
    <citation type="submission" date="2025-08" db="UniProtKB">
        <authorList>
            <consortium name="Ensembl"/>
        </authorList>
    </citation>
    <scope>IDENTIFICATION</scope>
</reference>
<keyword evidence="13" id="KW-0472">Membrane</keyword>
<evidence type="ECO:0000256" key="12">
    <source>
        <dbReference type="RuleBase" id="RU004196"/>
    </source>
</evidence>
<evidence type="ECO:0000256" key="10">
    <source>
        <dbReference type="ARBA" id="ARBA00034003"/>
    </source>
</evidence>
<dbReference type="GO" id="GO:0003677">
    <property type="term" value="F:DNA binding"/>
    <property type="evidence" value="ECO:0007669"/>
    <property type="project" value="InterPro"/>
</dbReference>
<keyword evidence="16" id="KW-1185">Reference proteome</keyword>
<reference evidence="16" key="1">
    <citation type="submission" date="2012-01" db="EMBL/GenBank/DDBJ databases">
        <title>The Genome Sequence of Oreochromis niloticus (Nile Tilapia).</title>
        <authorList>
            <consortium name="Broad Institute Genome Assembly Team"/>
            <consortium name="Broad Institute Sequencing Platform"/>
            <person name="Di Palma F."/>
            <person name="Johnson J."/>
            <person name="Lander E.S."/>
            <person name="Lindblad-Toh K."/>
        </authorList>
    </citation>
    <scope>NUCLEOTIDE SEQUENCE [LARGE SCALE GENOMIC DNA]</scope>
</reference>
<comment type="catalytic activity">
    <reaction evidence="10 11">
        <text>ATP + (deoxyribonucleotide)n-3'-hydroxyl + 5'-phospho-(deoxyribonucleotide)m = (deoxyribonucleotide)n+m + AMP + diphosphate.</text>
        <dbReference type="EC" id="6.5.1.1"/>
    </reaction>
</comment>
<dbReference type="NCBIfam" id="TIGR00574">
    <property type="entry name" value="dnl1"/>
    <property type="match status" value="1"/>
</dbReference>
<dbReference type="InterPro" id="IPR036599">
    <property type="entry name" value="DNA_ligase_N_sf"/>
</dbReference>
<dbReference type="GeneTree" id="ENSGT00940000157783"/>
<dbReference type="Pfam" id="PF01068">
    <property type="entry name" value="DNA_ligase_A_M"/>
    <property type="match status" value="1"/>
</dbReference>
<gene>
    <name evidence="15" type="primary">LIG1</name>
</gene>
<keyword evidence="8 11" id="KW-0234">DNA repair</keyword>
<dbReference type="Proteomes" id="UP000005207">
    <property type="component" value="Linkage group LG18"/>
</dbReference>
<keyword evidence="2 11" id="KW-0436">Ligase</keyword>
<keyword evidence="9" id="KW-0131">Cell cycle</keyword>
<dbReference type="Gene3D" id="1.10.3260.10">
    <property type="entry name" value="DNA ligase, ATP-dependent, N-terminal domain"/>
    <property type="match status" value="1"/>
</dbReference>
<dbReference type="Pfam" id="PF04675">
    <property type="entry name" value="DNA_ligase_A_N"/>
    <property type="match status" value="1"/>
</dbReference>
<keyword evidence="13" id="KW-1133">Transmembrane helix</keyword>
<dbReference type="GO" id="GO:0006281">
    <property type="term" value="P:DNA repair"/>
    <property type="evidence" value="ECO:0007669"/>
    <property type="project" value="UniProtKB-KW"/>
</dbReference>
<evidence type="ECO:0000256" key="1">
    <source>
        <dbReference type="ARBA" id="ARBA00007572"/>
    </source>
</evidence>